<comment type="caution">
    <text evidence="6">The sequence shown here is derived from an EMBL/GenBank/DDBJ whole genome shotgun (WGS) entry which is preliminary data.</text>
</comment>
<protein>
    <recommendedName>
        <fullName evidence="5">Flavodoxin-like domain-containing protein</fullName>
    </recommendedName>
</protein>
<evidence type="ECO:0000259" key="5">
    <source>
        <dbReference type="PROSITE" id="PS50902"/>
    </source>
</evidence>
<dbReference type="PRINTS" id="PR00369">
    <property type="entry name" value="FLAVODOXIN"/>
</dbReference>
<proteinExistence type="predicted"/>
<dbReference type="SUPFAM" id="SSF52218">
    <property type="entry name" value="Flavoproteins"/>
    <property type="match status" value="1"/>
</dbReference>
<dbReference type="GO" id="GO:0016491">
    <property type="term" value="F:oxidoreductase activity"/>
    <property type="evidence" value="ECO:0007669"/>
    <property type="project" value="TreeGrafter"/>
</dbReference>
<dbReference type="GO" id="GO:0010181">
    <property type="term" value="F:FMN binding"/>
    <property type="evidence" value="ECO:0007669"/>
    <property type="project" value="InterPro"/>
</dbReference>
<dbReference type="OrthoDB" id="9816402at2"/>
<keyword evidence="3" id="KW-0288">FMN</keyword>
<evidence type="ECO:0000313" key="7">
    <source>
        <dbReference type="Proteomes" id="UP000245474"/>
    </source>
</evidence>
<dbReference type="Pfam" id="PF00258">
    <property type="entry name" value="Flavodoxin_1"/>
    <property type="match status" value="1"/>
</dbReference>
<reference evidence="6 7" key="1">
    <citation type="submission" date="2018-05" db="EMBL/GenBank/DDBJ databases">
        <title>Spiribacter halobius sp. nov., a moderately halophilic bacterium isolated from marine solar saltern.</title>
        <authorList>
            <person name="Zheng W.-S."/>
            <person name="Lu D.-C."/>
            <person name="Du Z.-J."/>
        </authorList>
    </citation>
    <scope>NUCLEOTIDE SEQUENCE [LARGE SCALE GENOMIC DNA]</scope>
    <source>
        <strain evidence="6 7">E85</strain>
    </source>
</reference>
<sequence length="205" mass="22071">MTARGSHAPAERNTKGDILQVVLAGLPGQRLPATDAGPEADPPPRRLTIVYGSETGTAEELAERAGELATAWGLFVRVRDMADCGVESLRAEPFLMVITATYGDGEPPNAATDLHERLHEPDAPRLDGVRFAVLALGDSCYRQFCQAGRDFDARLAELGAARLVPRMDCDADSEADFEENAEHWIDSALERFAEHAGVAAPARCT</sequence>
<dbReference type="PANTHER" id="PTHR19384">
    <property type="entry name" value="NITRIC OXIDE SYNTHASE-RELATED"/>
    <property type="match status" value="1"/>
</dbReference>
<dbReference type="PANTHER" id="PTHR19384:SF128">
    <property type="entry name" value="NADPH OXIDOREDUCTASE A"/>
    <property type="match status" value="1"/>
</dbReference>
<dbReference type="InterPro" id="IPR008254">
    <property type="entry name" value="Flavodoxin/NO_synth"/>
</dbReference>
<keyword evidence="4" id="KW-0813">Transport</keyword>
<evidence type="ECO:0000256" key="1">
    <source>
        <dbReference type="ARBA" id="ARBA00001917"/>
    </source>
</evidence>
<dbReference type="EMBL" id="QFFI01000062">
    <property type="protein sequence ID" value="PWG60949.1"/>
    <property type="molecule type" value="Genomic_DNA"/>
</dbReference>
<dbReference type="RefSeq" id="WP_109680388.1">
    <property type="nucleotide sequence ID" value="NZ_CP086615.1"/>
</dbReference>
<organism evidence="6 7">
    <name type="scientific">Sediminicurvatus halobius</name>
    <dbReference type="NCBI Taxonomy" id="2182432"/>
    <lineage>
        <taxon>Bacteria</taxon>
        <taxon>Pseudomonadati</taxon>
        <taxon>Pseudomonadota</taxon>
        <taxon>Gammaproteobacteria</taxon>
        <taxon>Chromatiales</taxon>
        <taxon>Ectothiorhodospiraceae</taxon>
        <taxon>Sediminicurvatus</taxon>
    </lineage>
</organism>
<evidence type="ECO:0000256" key="3">
    <source>
        <dbReference type="ARBA" id="ARBA00022643"/>
    </source>
</evidence>
<evidence type="ECO:0000256" key="4">
    <source>
        <dbReference type="ARBA" id="ARBA00022982"/>
    </source>
</evidence>
<evidence type="ECO:0000256" key="2">
    <source>
        <dbReference type="ARBA" id="ARBA00022630"/>
    </source>
</evidence>
<dbReference type="GO" id="GO:0050660">
    <property type="term" value="F:flavin adenine dinucleotide binding"/>
    <property type="evidence" value="ECO:0007669"/>
    <property type="project" value="TreeGrafter"/>
</dbReference>
<accession>A0A2U2MVR5</accession>
<keyword evidence="4" id="KW-0249">Electron transport</keyword>
<dbReference type="InterPro" id="IPR029039">
    <property type="entry name" value="Flavoprotein-like_sf"/>
</dbReference>
<keyword evidence="7" id="KW-1185">Reference proteome</keyword>
<comment type="cofactor">
    <cofactor evidence="1">
        <name>FMN</name>
        <dbReference type="ChEBI" id="CHEBI:58210"/>
    </cofactor>
</comment>
<evidence type="ECO:0000313" key="6">
    <source>
        <dbReference type="EMBL" id="PWG60949.1"/>
    </source>
</evidence>
<dbReference type="GO" id="GO:0005829">
    <property type="term" value="C:cytosol"/>
    <property type="evidence" value="ECO:0007669"/>
    <property type="project" value="TreeGrafter"/>
</dbReference>
<gene>
    <name evidence="6" type="ORF">DEM34_18965</name>
</gene>
<feature type="domain" description="Flavodoxin-like" evidence="5">
    <location>
        <begin position="47"/>
        <end position="189"/>
    </location>
</feature>
<dbReference type="PROSITE" id="PS50902">
    <property type="entry name" value="FLAVODOXIN_LIKE"/>
    <property type="match status" value="1"/>
</dbReference>
<dbReference type="Proteomes" id="UP000245474">
    <property type="component" value="Unassembled WGS sequence"/>
</dbReference>
<name>A0A2U2MVR5_9GAMM</name>
<dbReference type="InterPro" id="IPR001094">
    <property type="entry name" value="Flavdoxin-like"/>
</dbReference>
<keyword evidence="2" id="KW-0285">Flavoprotein</keyword>
<dbReference type="AlphaFoldDB" id="A0A2U2MVR5"/>
<dbReference type="Gene3D" id="3.40.50.360">
    <property type="match status" value="1"/>
</dbReference>